<proteinExistence type="predicted"/>
<dbReference type="AlphaFoldDB" id="Q83X50"/>
<reference evidence="1" key="3">
    <citation type="journal article" date="2000" name="Mol. Gen. Genet.">
        <title>Cloning and analysis of the replication origin and the telomeres of the large linear plasmid pSLA2-L in Streptomyces rochei.</title>
        <authorList>
            <person name="Hiratsu K."/>
            <person name="Mochizuki S."/>
            <person name="Kinashi H."/>
        </authorList>
    </citation>
    <scope>NUCLEOTIDE SEQUENCE</scope>
    <source>
        <strain evidence="1">7434AN4</strain>
        <plasmid evidence="1">pSLA2-L</plasmid>
    </source>
</reference>
<sequence>MVVGGPCRCGRRWWPVQDGQDAAPVRCGDRGPAEILIILDHNGERCHLGT</sequence>
<accession>Q83X50</accession>
<geneLocation type="plasmid" evidence="1">
    <name>pSLA2-L</name>
</geneLocation>
<evidence type="ECO:0000313" key="1">
    <source>
        <dbReference type="EMBL" id="BAC76512.1"/>
    </source>
</evidence>
<organism evidence="1">
    <name type="scientific">Streptomyces rochei</name>
    <name type="common">Streptomyces parvullus</name>
    <dbReference type="NCBI Taxonomy" id="1928"/>
    <lineage>
        <taxon>Bacteria</taxon>
        <taxon>Bacillati</taxon>
        <taxon>Actinomycetota</taxon>
        <taxon>Actinomycetes</taxon>
        <taxon>Kitasatosporales</taxon>
        <taxon>Streptomycetaceae</taxon>
        <taxon>Streptomyces</taxon>
        <taxon>Streptomyces rochei group</taxon>
    </lineage>
</organism>
<reference evidence="1" key="4">
    <citation type="journal article" date="2003" name="Mol. Microbiol.">
        <title>The large linear plasmid pSLA2-L of Streptomyces rochei has an unusually condensed gene organization for secondary metabolism.</title>
        <authorList>
            <person name="Mochizuki S."/>
            <person name="Hiratsu K."/>
            <person name="Suwa M."/>
            <person name="Ishii T."/>
            <person name="Sugino F."/>
            <person name="Yamada K."/>
            <person name="Kinashi H."/>
        </authorList>
    </citation>
    <scope>NUCLEOTIDE SEQUENCE</scope>
    <source>
        <strain evidence="1">7434AN4</strain>
        <plasmid evidence="1">pSLA2-L</plasmid>
    </source>
</reference>
<reference evidence="1" key="2">
    <citation type="journal article" date="2000" name="Gene">
        <title>Identification of two polyketide synthase gene clusters on the linear plasmid pSLA2-L in Streptomyces rochei.</title>
        <authorList>
            <person name="Suwa M."/>
            <person name="Sugino H."/>
            <person name="Sasaoka A."/>
            <person name="Mori E."/>
            <person name="Fujii S."/>
            <person name="Shinkawa H."/>
            <person name="Nimi O."/>
            <person name="Kinashi H."/>
        </authorList>
    </citation>
    <scope>NUCLEOTIDE SEQUENCE</scope>
    <source>
        <strain evidence="1">7434AN4</strain>
        <plasmid evidence="1">pSLA2-L</plasmid>
    </source>
</reference>
<dbReference type="EMBL" id="AB088224">
    <property type="protein sequence ID" value="BAC76512.1"/>
    <property type="molecule type" value="Genomic_DNA"/>
</dbReference>
<name>Q83X50_STRRO</name>
<keyword evidence="1" id="KW-0614">Plasmid</keyword>
<reference evidence="1" key="1">
    <citation type="journal article" date="1998" name="Biosci. Biotechnol. Biochem.">
        <title>Physical mapping of the linear plasmid pSLA2-L and localization of the eryAI and actI homologs.</title>
        <authorList>
            <person name="Kinashi H."/>
            <person name="Fujii S."/>
            <person name="Hatani A."/>
            <person name="Kurokawa T."/>
            <person name="Shinkawa H."/>
        </authorList>
    </citation>
    <scope>NUCLEOTIDE SEQUENCE</scope>
    <source>
        <strain evidence="1">7434AN4</strain>
        <plasmid evidence="1">pSLA2-L</plasmid>
    </source>
</reference>
<protein>
    <submittedName>
        <fullName evidence="1">Uncharacterized protein</fullName>
    </submittedName>
</protein>